<protein>
    <submittedName>
        <fullName evidence="2">Outer membrane protein assembly factor BamA</fullName>
    </submittedName>
</protein>
<organism evidence="2 3">
    <name type="scientific">Williamwhitmania taraxaci</name>
    <dbReference type="NCBI Taxonomy" id="1640674"/>
    <lineage>
        <taxon>Bacteria</taxon>
        <taxon>Pseudomonadati</taxon>
        <taxon>Bacteroidota</taxon>
        <taxon>Bacteroidia</taxon>
        <taxon>Bacteroidales</taxon>
        <taxon>Williamwhitmaniaceae</taxon>
        <taxon>Williamwhitmania</taxon>
    </lineage>
</organism>
<dbReference type="EMBL" id="FMYP01000001">
    <property type="protein sequence ID" value="SDB81703.1"/>
    <property type="molecule type" value="Genomic_DNA"/>
</dbReference>
<dbReference type="RefSeq" id="WP_092434115.1">
    <property type="nucleotide sequence ID" value="NZ_FMYP01000001.1"/>
</dbReference>
<keyword evidence="1" id="KW-1133">Transmembrane helix</keyword>
<dbReference type="Gene3D" id="2.40.160.50">
    <property type="entry name" value="membrane protein fhac: a member of the omp85/tpsb transporter family"/>
    <property type="match status" value="1"/>
</dbReference>
<feature type="transmembrane region" description="Helical" evidence="1">
    <location>
        <begin position="16"/>
        <end position="37"/>
    </location>
</feature>
<keyword evidence="3" id="KW-1185">Reference proteome</keyword>
<reference evidence="2 3" key="1">
    <citation type="submission" date="2016-09" db="EMBL/GenBank/DDBJ databases">
        <authorList>
            <person name="Capua I."/>
            <person name="De Benedictis P."/>
            <person name="Joannis T."/>
            <person name="Lombin L.H."/>
            <person name="Cattoli G."/>
        </authorList>
    </citation>
    <scope>NUCLEOTIDE SEQUENCE [LARGE SCALE GENOMIC DNA]</scope>
    <source>
        <strain evidence="2 3">A7P-90m</strain>
    </source>
</reference>
<keyword evidence="1" id="KW-0812">Transmembrane</keyword>
<proteinExistence type="predicted"/>
<dbReference type="Proteomes" id="UP000199452">
    <property type="component" value="Unassembled WGS sequence"/>
</dbReference>
<evidence type="ECO:0000313" key="2">
    <source>
        <dbReference type="EMBL" id="SDB81703.1"/>
    </source>
</evidence>
<dbReference type="AlphaFoldDB" id="A0A1G6GIP7"/>
<sequence>MISTIQRTQLFSKTSIIIRYCTIGRVVFLSILLGLLIGTNNLNAQSGYPIRIINAETNEIYKNIILPSFDSLAIAQTIQRVVISLWAKGYAEAGIDSATIDSTQAKFSLHKGTRFKTAKFKIVAPSKVLQNLPFYIKVHNVGLLSLTSATDALLNSTENQGYPFATFTLDSVAVDGNKITGLLRLIPGTFVVFDTLIIKGQFRANRSYLNYLLGIKKDEVYRERLVKQVSSTITRLGYLAEQRPAEPEFIPRKARIYIYLRQRKANQVSALIGLAGKENGGMTFKGDADLKLINTLNLSEKIELHWRKLEANEQKFDASVTFPWLGIGGLGSSAGIAIYRRDTTLLVVNPTLALNWSIPGGHTIQAFVNIRKVATNGRITLPGYGTSNATLYGLGYNFEKTKGTLFPIAEMKMATKVSVGSRSADYPTENQTVLSRKSTAFGLNFHASLYRSLVGPFGLYAGYTGAAIGAFGGNGYNQLFYNELLQVGGYGSLRGFNEEFFWISSYHVGTAEARFYFESESFAFLFVDKGYLERNYIGGFQTFSPTGIGVGTQLEMGNGLFRLAYALGSTNGATPKFKEAKIHFGFTARF</sequence>
<evidence type="ECO:0000313" key="3">
    <source>
        <dbReference type="Proteomes" id="UP000199452"/>
    </source>
</evidence>
<dbReference type="STRING" id="1640674.SAMN05216323_1001106"/>
<keyword evidence="1" id="KW-0472">Membrane</keyword>
<name>A0A1G6GIP7_9BACT</name>
<evidence type="ECO:0000256" key="1">
    <source>
        <dbReference type="SAM" id="Phobius"/>
    </source>
</evidence>
<accession>A0A1G6GIP7</accession>
<gene>
    <name evidence="2" type="ORF">SAMN05216323_1001106</name>
</gene>
<dbReference type="OrthoDB" id="9811416at2"/>